<dbReference type="PANTHER" id="PTHR48081">
    <property type="entry name" value="AB HYDROLASE SUPERFAMILY PROTEIN C4A8.06C"/>
    <property type="match status" value="1"/>
</dbReference>
<dbReference type="InterPro" id="IPR029058">
    <property type="entry name" value="AB_hydrolase_fold"/>
</dbReference>
<dbReference type="AlphaFoldDB" id="A0A2P6AR81"/>
<dbReference type="EMBL" id="PTQZ01000217">
    <property type="protein sequence ID" value="PQA35474.1"/>
    <property type="molecule type" value="Genomic_DNA"/>
</dbReference>
<keyword evidence="2 5" id="KW-0378">Hydrolase</keyword>
<evidence type="ECO:0000313" key="6">
    <source>
        <dbReference type="Proteomes" id="UP000243900"/>
    </source>
</evidence>
<dbReference type="GO" id="GO:0016787">
    <property type="term" value="F:hydrolase activity"/>
    <property type="evidence" value="ECO:0007669"/>
    <property type="project" value="UniProtKB-KW"/>
</dbReference>
<reference evidence="6" key="1">
    <citation type="submission" date="2018-02" db="EMBL/GenBank/DDBJ databases">
        <title>Genome sequencing of Solimonas sp. HR-BB.</title>
        <authorList>
            <person name="Lee Y."/>
            <person name="Jeon C.O."/>
        </authorList>
    </citation>
    <scope>NUCLEOTIDE SEQUENCE [LARGE SCALE GENOMIC DNA]</scope>
    <source>
        <strain evidence="6">HR-E</strain>
    </source>
</reference>
<comment type="caution">
    <text evidence="5">The sequence shown here is derived from an EMBL/GenBank/DDBJ whole genome shotgun (WGS) entry which is preliminary data.</text>
</comment>
<evidence type="ECO:0000256" key="2">
    <source>
        <dbReference type="ARBA" id="ARBA00022801"/>
    </source>
</evidence>
<protein>
    <submittedName>
        <fullName evidence="5">Alpha/beta hydrolase</fullName>
    </submittedName>
</protein>
<accession>A0A2P6AR81</accession>
<dbReference type="RefSeq" id="WP_105193025.1">
    <property type="nucleotide sequence ID" value="NZ_PTQZ01000217.1"/>
</dbReference>
<evidence type="ECO:0000256" key="1">
    <source>
        <dbReference type="ARBA" id="ARBA00010515"/>
    </source>
</evidence>
<gene>
    <name evidence="5" type="ORF">C5O18_08095</name>
</gene>
<dbReference type="InterPro" id="IPR033140">
    <property type="entry name" value="Lipase_GDXG_put_SER_AS"/>
</dbReference>
<name>A0A2P6AR81_9GAMM</name>
<evidence type="ECO:0000256" key="3">
    <source>
        <dbReference type="PROSITE-ProRule" id="PRU10038"/>
    </source>
</evidence>
<dbReference type="PANTHER" id="PTHR48081:SF8">
    <property type="entry name" value="ALPHA_BETA HYDROLASE FOLD-3 DOMAIN-CONTAINING PROTEIN-RELATED"/>
    <property type="match status" value="1"/>
</dbReference>
<organism evidence="5 6">
    <name type="scientific">Amnimonas aquatica</name>
    <dbReference type="NCBI Taxonomy" id="2094561"/>
    <lineage>
        <taxon>Bacteria</taxon>
        <taxon>Pseudomonadati</taxon>
        <taxon>Pseudomonadota</taxon>
        <taxon>Gammaproteobacteria</taxon>
        <taxon>Moraxellales</taxon>
        <taxon>Moraxellaceae</taxon>
        <taxon>Amnimonas</taxon>
    </lineage>
</organism>
<dbReference type="OrthoDB" id="9806180at2"/>
<dbReference type="InterPro" id="IPR050300">
    <property type="entry name" value="GDXG_lipolytic_enzyme"/>
</dbReference>
<proteinExistence type="inferred from homology"/>
<feature type="domain" description="Alpha/beta hydrolase fold-3" evidence="4">
    <location>
        <begin position="92"/>
        <end position="293"/>
    </location>
</feature>
<comment type="similarity">
    <text evidence="1">Belongs to the 'GDXG' lipolytic enzyme family.</text>
</comment>
<evidence type="ECO:0000259" key="4">
    <source>
        <dbReference type="Pfam" id="PF07859"/>
    </source>
</evidence>
<sequence>MSHSLRDILRPRQQVSPQAYAIDWAMSLSVRPLAHLTVRSSSGLLTLRRLFGATAPLLARVPSRVQVLPVRTPQVRGEWVRVPSAAGSRQVVLYLHGGGYFFGSAAMHRQVTWRMSRQLRRPVLAIDYRLAPRHTFEDWRDDAVQAYQYLLARGYEGKDIVISGDSAGGHLTLVLLQTLRDRGLPMPSCGVCISPWTDLSGDSPSIHGNARRDPFIPPSALQFISRFLTRDRSPYDALVSPLHGSFTGLPPLYVLVGSTEVLRDDARRMAAKARAAGVRVHYEEWHRMPHVFPLMAAVLPEGRSAFRHIARFVAEIESPVLPLAA</sequence>
<dbReference type="Proteomes" id="UP000243900">
    <property type="component" value="Unassembled WGS sequence"/>
</dbReference>
<evidence type="ECO:0000313" key="5">
    <source>
        <dbReference type="EMBL" id="PQA35474.1"/>
    </source>
</evidence>
<feature type="active site" evidence="3">
    <location>
        <position position="166"/>
    </location>
</feature>
<dbReference type="Gene3D" id="3.40.50.1820">
    <property type="entry name" value="alpha/beta hydrolase"/>
    <property type="match status" value="1"/>
</dbReference>
<keyword evidence="6" id="KW-1185">Reference proteome</keyword>
<dbReference type="SUPFAM" id="SSF53474">
    <property type="entry name" value="alpha/beta-Hydrolases"/>
    <property type="match status" value="1"/>
</dbReference>
<dbReference type="Pfam" id="PF07859">
    <property type="entry name" value="Abhydrolase_3"/>
    <property type="match status" value="1"/>
</dbReference>
<dbReference type="PROSITE" id="PS01174">
    <property type="entry name" value="LIPASE_GDXG_SER"/>
    <property type="match status" value="1"/>
</dbReference>
<dbReference type="InterPro" id="IPR013094">
    <property type="entry name" value="AB_hydrolase_3"/>
</dbReference>